<evidence type="ECO:0000256" key="1">
    <source>
        <dbReference type="SAM" id="Phobius"/>
    </source>
</evidence>
<gene>
    <name evidence="2" type="ordered locus">Btus_1139</name>
</gene>
<evidence type="ECO:0000313" key="3">
    <source>
        <dbReference type="Proteomes" id="UP000002368"/>
    </source>
</evidence>
<keyword evidence="1" id="KW-0472">Membrane</keyword>
<keyword evidence="1" id="KW-1133">Transmembrane helix</keyword>
<evidence type="ECO:0000313" key="2">
    <source>
        <dbReference type="EMBL" id="ADG05875.1"/>
    </source>
</evidence>
<protein>
    <submittedName>
        <fullName evidence="2">Uncharacterized protein</fullName>
    </submittedName>
</protein>
<feature type="transmembrane region" description="Helical" evidence="1">
    <location>
        <begin position="12"/>
        <end position="30"/>
    </location>
</feature>
<dbReference type="AlphaFoldDB" id="D5WXF4"/>
<keyword evidence="3" id="KW-1185">Reference proteome</keyword>
<reference evidence="2 3" key="1">
    <citation type="journal article" date="2011" name="Stand. Genomic Sci.">
        <title>Complete genome sequence of the thermophilic, hydrogen-oxidizing Bacillus tusciae type strain (T2) and reclassification in the new genus, Kyrpidia gen. nov. as Kyrpidia tusciae comb. nov. and emendation of the family Alicyclobacillaceae da Costa and Rainey, 2010.</title>
        <authorList>
            <person name="Klenk H.P."/>
            <person name="Lapidus A."/>
            <person name="Chertkov O."/>
            <person name="Copeland A."/>
            <person name="Del Rio T.G."/>
            <person name="Nolan M."/>
            <person name="Lucas S."/>
            <person name="Chen F."/>
            <person name="Tice H."/>
            <person name="Cheng J.F."/>
            <person name="Han C."/>
            <person name="Bruce D."/>
            <person name="Goodwin L."/>
            <person name="Pitluck S."/>
            <person name="Pati A."/>
            <person name="Ivanova N."/>
            <person name="Mavromatis K."/>
            <person name="Daum C."/>
            <person name="Chen A."/>
            <person name="Palaniappan K."/>
            <person name="Chang Y.J."/>
            <person name="Land M."/>
            <person name="Hauser L."/>
            <person name="Jeffries C.D."/>
            <person name="Detter J.C."/>
            <person name="Rohde M."/>
            <person name="Abt B."/>
            <person name="Pukall R."/>
            <person name="Goker M."/>
            <person name="Bristow J."/>
            <person name="Markowitz V."/>
            <person name="Hugenholtz P."/>
            <person name="Eisen J.A."/>
        </authorList>
    </citation>
    <scope>NUCLEOTIDE SEQUENCE [LARGE SCALE GENOMIC DNA]</scope>
    <source>
        <strain evidence="2 3">DSM 2912</strain>
    </source>
</reference>
<proteinExistence type="predicted"/>
<keyword evidence="1" id="KW-0812">Transmembrane</keyword>
<dbReference type="STRING" id="562970.Btus_1139"/>
<dbReference type="HOGENOM" id="CLU_3389945_0_0_9"/>
<organism evidence="2 3">
    <name type="scientific">Kyrpidia tusciae (strain DSM 2912 / NBRC 15312 / T2)</name>
    <name type="common">Bacillus tusciae</name>
    <dbReference type="NCBI Taxonomy" id="562970"/>
    <lineage>
        <taxon>Bacteria</taxon>
        <taxon>Bacillati</taxon>
        <taxon>Bacillota</taxon>
        <taxon>Bacilli</taxon>
        <taxon>Bacillales</taxon>
        <taxon>Alicyclobacillaceae</taxon>
        <taxon>Kyrpidia</taxon>
    </lineage>
</organism>
<accession>D5WXF4</accession>
<dbReference type="Proteomes" id="UP000002368">
    <property type="component" value="Chromosome"/>
</dbReference>
<dbReference type="EMBL" id="CP002017">
    <property type="protein sequence ID" value="ADG05875.1"/>
    <property type="molecule type" value="Genomic_DNA"/>
</dbReference>
<dbReference type="KEGG" id="bts:Btus_1139"/>
<name>D5WXF4_KYRT2</name>
<sequence length="32" mass="3328">MLVGILLDLLPIAAGVLVRPSLLVAILVTGRM</sequence>